<dbReference type="OrthoDB" id="4152607at2759"/>
<comment type="caution">
    <text evidence="3">The sequence shown here is derived from an EMBL/GenBank/DDBJ whole genome shotgun (WGS) entry which is preliminary data.</text>
</comment>
<dbReference type="InterPro" id="IPR056009">
    <property type="entry name" value="DUF7587"/>
</dbReference>
<dbReference type="Proteomes" id="UP001146351">
    <property type="component" value="Unassembled WGS sequence"/>
</dbReference>
<feature type="compositionally biased region" description="Polar residues" evidence="1">
    <location>
        <begin position="58"/>
        <end position="67"/>
    </location>
</feature>
<reference evidence="3" key="2">
    <citation type="journal article" date="2023" name="IMA Fungus">
        <title>Comparative genomic study of the Penicillium genus elucidates a diverse pangenome and 15 lateral gene transfer events.</title>
        <authorList>
            <person name="Petersen C."/>
            <person name="Sorensen T."/>
            <person name="Nielsen M.R."/>
            <person name="Sondergaard T.E."/>
            <person name="Sorensen J.L."/>
            <person name="Fitzpatrick D.A."/>
            <person name="Frisvad J.C."/>
            <person name="Nielsen K.L."/>
        </authorList>
    </citation>
    <scope>NUCLEOTIDE SEQUENCE</scope>
    <source>
        <strain evidence="3">IBT 21917</strain>
    </source>
</reference>
<proteinExistence type="predicted"/>
<accession>A0A9W9LLE0</accession>
<dbReference type="EMBL" id="JAPQKO010000004">
    <property type="protein sequence ID" value="KAJ5165804.1"/>
    <property type="molecule type" value="Genomic_DNA"/>
</dbReference>
<evidence type="ECO:0000256" key="1">
    <source>
        <dbReference type="SAM" id="MobiDB-lite"/>
    </source>
</evidence>
<dbReference type="AlphaFoldDB" id="A0A9W9LLE0"/>
<dbReference type="Pfam" id="PF24494">
    <property type="entry name" value="DUF7587"/>
    <property type="match status" value="1"/>
</dbReference>
<evidence type="ECO:0000313" key="3">
    <source>
        <dbReference type="EMBL" id="KAJ5165804.1"/>
    </source>
</evidence>
<organism evidence="3 4">
    <name type="scientific">Penicillium capsulatum</name>
    <dbReference type="NCBI Taxonomy" id="69766"/>
    <lineage>
        <taxon>Eukaryota</taxon>
        <taxon>Fungi</taxon>
        <taxon>Dikarya</taxon>
        <taxon>Ascomycota</taxon>
        <taxon>Pezizomycotina</taxon>
        <taxon>Eurotiomycetes</taxon>
        <taxon>Eurotiomycetidae</taxon>
        <taxon>Eurotiales</taxon>
        <taxon>Aspergillaceae</taxon>
        <taxon>Penicillium</taxon>
    </lineage>
</organism>
<reference evidence="3" key="1">
    <citation type="submission" date="2022-11" db="EMBL/GenBank/DDBJ databases">
        <authorList>
            <person name="Petersen C."/>
        </authorList>
    </citation>
    <scope>NUCLEOTIDE SEQUENCE</scope>
    <source>
        <strain evidence="3">IBT 21917</strain>
    </source>
</reference>
<evidence type="ECO:0000313" key="4">
    <source>
        <dbReference type="Proteomes" id="UP001146351"/>
    </source>
</evidence>
<sequence>MDTWDAEVADCLVFKPTGSHSWIQETFQYPPRYLYRVATPRSEGQTTQSWAKSKDATNSRASSQKDLFSRSGKQMANMLDRHLGRKESKFDNFVSWTSSLLYAIQYIFSRHHEERTPLDKIMLYIVDTTKFPAGVFIRDMDLLAVYSPFNAGLQKLQCARSPVLKDAPPSSLPEFLRASYFGEYLSQGALRIEGRCSAVSAQDILDAGLLDLRVEFKASRRFNLGLDERVKHLRKAFAQCDDLPRDIEREIRVAVAIGNLFGPDWSVSVAASLMALRPCRGEDLLVICRELLQYFPSKCVVH</sequence>
<evidence type="ECO:0000259" key="2">
    <source>
        <dbReference type="Pfam" id="PF24494"/>
    </source>
</evidence>
<feature type="region of interest" description="Disordered" evidence="1">
    <location>
        <begin position="45"/>
        <end position="67"/>
    </location>
</feature>
<feature type="domain" description="DUF7587" evidence="2">
    <location>
        <begin position="30"/>
        <end position="142"/>
    </location>
</feature>
<name>A0A9W9LLE0_9EURO</name>
<gene>
    <name evidence="3" type="ORF">N7492_006100</name>
</gene>
<keyword evidence="4" id="KW-1185">Reference proteome</keyword>
<protein>
    <recommendedName>
        <fullName evidence="2">DUF7587 domain-containing protein</fullName>
    </recommendedName>
</protein>